<keyword evidence="3 7" id="KW-0547">Nucleotide-binding</keyword>
<dbReference type="GO" id="GO:0010181">
    <property type="term" value="F:FMN binding"/>
    <property type="evidence" value="ECO:0007669"/>
    <property type="project" value="UniProtKB-UniRule"/>
</dbReference>
<keyword evidence="7" id="KW-1003">Cell membrane</keyword>
<dbReference type="RefSeq" id="WP_091937940.1">
    <property type="nucleotide sequence ID" value="NZ_FNCY01000009.1"/>
</dbReference>
<dbReference type="OrthoDB" id="9795729at2"/>
<evidence type="ECO:0000313" key="9">
    <source>
        <dbReference type="EMBL" id="SDH84688.1"/>
    </source>
</evidence>
<accession>A0A1G8FRB8</accession>
<dbReference type="GO" id="GO:0004729">
    <property type="term" value="F:oxygen-dependent protoporphyrinogen oxidase activity"/>
    <property type="evidence" value="ECO:0007669"/>
    <property type="project" value="InterPro"/>
</dbReference>
<dbReference type="GO" id="GO:0006782">
    <property type="term" value="P:protoporphyrinogen IX biosynthetic process"/>
    <property type="evidence" value="ECO:0007669"/>
    <property type="project" value="UniProtKB-UniRule"/>
</dbReference>
<comment type="pathway">
    <text evidence="7">Porphyrin-containing compound metabolism; protoporphyrin-IX biosynthesis; protoporphyrin-IX from protoporphyrinogen-IX: step 1/1.</text>
</comment>
<dbReference type="EC" id="1.3.5.3" evidence="7"/>
<keyword evidence="10" id="KW-1185">Reference proteome</keyword>
<comment type="function">
    <text evidence="7">Catalyzes the 6-electron oxidation of protoporphyrinogen IX to form protoporphyrin IX; under anaerobic conditions uses menaquinone as an electron acceptor, under aerobic conditions uses ubiquinone as an electron acceptor.</text>
</comment>
<keyword evidence="4 7" id="KW-0560">Oxidoreductase</keyword>
<dbReference type="PANTHER" id="PTHR38030:SF2">
    <property type="entry name" value="PROTOPORPHYRINOGEN IX DEHYDROGENASE [QUINONE]"/>
    <property type="match status" value="1"/>
</dbReference>
<dbReference type="NCBIfam" id="NF008316">
    <property type="entry name" value="PRK11104.1"/>
    <property type="match status" value="1"/>
</dbReference>
<sequence length="175" mass="20078">MASVLILYSTTDGQTLRICQRVQQRIVAAGQEAALVSIDDAASVSLDRFDKVVIGARIRYGKHQPQVFAFIRKHLDRLQSMPTAFFSVNIVARKPEKNRPDTNPYVRKFFKRTPWTPGLVDVFAGKLDYPRYRFFDRLMIRFIMLMTKGPTDPTAVVEFTDWSRVEAFAEQVCAL</sequence>
<evidence type="ECO:0000256" key="5">
    <source>
        <dbReference type="ARBA" id="ARBA00023136"/>
    </source>
</evidence>
<keyword evidence="2 7" id="KW-0288">FMN</keyword>
<organism evidence="9 10">
    <name type="scientific">Propionivibrio dicarboxylicus</name>
    <dbReference type="NCBI Taxonomy" id="83767"/>
    <lineage>
        <taxon>Bacteria</taxon>
        <taxon>Pseudomonadati</taxon>
        <taxon>Pseudomonadota</taxon>
        <taxon>Betaproteobacteria</taxon>
        <taxon>Rhodocyclales</taxon>
        <taxon>Rhodocyclaceae</taxon>
        <taxon>Propionivibrio</taxon>
    </lineage>
</organism>
<dbReference type="Proteomes" id="UP000198607">
    <property type="component" value="Unassembled WGS sequence"/>
</dbReference>
<keyword evidence="5" id="KW-0472">Membrane</keyword>
<dbReference type="InterPro" id="IPR029039">
    <property type="entry name" value="Flavoprotein-like_sf"/>
</dbReference>
<evidence type="ECO:0000256" key="7">
    <source>
        <dbReference type="HAMAP-Rule" id="MF_00853"/>
    </source>
</evidence>
<comment type="similarity">
    <text evidence="7">Belongs to the HemG family.</text>
</comment>
<comment type="subcellular location">
    <subcellularLocation>
        <location evidence="7">Cell membrane</location>
        <topology evidence="7">Peripheral membrane protein</topology>
    </subcellularLocation>
</comment>
<dbReference type="GO" id="GO:0005886">
    <property type="term" value="C:plasma membrane"/>
    <property type="evidence" value="ECO:0007669"/>
    <property type="project" value="UniProtKB-SubCell"/>
</dbReference>
<evidence type="ECO:0000313" key="10">
    <source>
        <dbReference type="Proteomes" id="UP000198607"/>
    </source>
</evidence>
<keyword evidence="1 7" id="KW-0285">Flavoprotein</keyword>
<evidence type="ECO:0000256" key="1">
    <source>
        <dbReference type="ARBA" id="ARBA00022630"/>
    </source>
</evidence>
<protein>
    <recommendedName>
        <fullName evidence="7">Protoporphyrinogen IX dehydrogenase [quinone]</fullName>
        <ecNumber evidence="7">1.3.5.3</ecNumber>
    </recommendedName>
    <alternativeName>
        <fullName evidence="7">Protoporphyrinogen IX dehydrogenase [menaquinone]</fullName>
    </alternativeName>
    <alternativeName>
        <fullName evidence="7">Protoporphyrinogen IX dehydrogenase [ubiquinone]</fullName>
    </alternativeName>
    <alternativeName>
        <fullName evidence="7">Protoporphyrinogen oxidase</fullName>
        <shortName evidence="7">PPO</shortName>
    </alternativeName>
</protein>
<dbReference type="InterPro" id="IPR052200">
    <property type="entry name" value="Protoporphyrinogen_IX_DH"/>
</dbReference>
<evidence type="ECO:0000256" key="3">
    <source>
        <dbReference type="ARBA" id="ARBA00022741"/>
    </source>
</evidence>
<evidence type="ECO:0000256" key="6">
    <source>
        <dbReference type="ARBA" id="ARBA00023244"/>
    </source>
</evidence>
<dbReference type="UniPathway" id="UPA00251">
    <property type="reaction ID" value="UER00324"/>
</dbReference>
<evidence type="ECO:0000256" key="4">
    <source>
        <dbReference type="ARBA" id="ARBA00023002"/>
    </source>
</evidence>
<dbReference type="GO" id="GO:0070819">
    <property type="term" value="F:menaquinone-dependent protoporphyrinogen oxidase activity"/>
    <property type="evidence" value="ECO:0007669"/>
    <property type="project" value="UniProtKB-UniRule"/>
</dbReference>
<dbReference type="Pfam" id="PF12724">
    <property type="entry name" value="Flavodoxin_5"/>
    <property type="match status" value="1"/>
</dbReference>
<comment type="catalytic activity">
    <reaction evidence="7">
        <text>protoporphyrinogen IX + 3 a menaquinone = protoporphyrin IX + 3 a menaquinol</text>
        <dbReference type="Rhea" id="RHEA:27409"/>
        <dbReference type="Rhea" id="RHEA-COMP:9537"/>
        <dbReference type="Rhea" id="RHEA-COMP:9539"/>
        <dbReference type="ChEBI" id="CHEBI:16374"/>
        <dbReference type="ChEBI" id="CHEBI:18151"/>
        <dbReference type="ChEBI" id="CHEBI:57306"/>
        <dbReference type="ChEBI" id="CHEBI:57307"/>
        <dbReference type="EC" id="1.3.5.3"/>
    </reaction>
</comment>
<keyword evidence="6 7" id="KW-0627">Porphyrin biosynthesis</keyword>
<comment type="cofactor">
    <cofactor evidence="7">
        <name>FMN</name>
        <dbReference type="ChEBI" id="CHEBI:58210"/>
    </cofactor>
    <text evidence="7">Binds 1 FMN non-covalently per subunit.</text>
</comment>
<comment type="catalytic activity">
    <reaction evidence="7">
        <text>protoporphyrinogen IX + 3 a quinone = protoporphyrin IX + 3 a quinol</text>
        <dbReference type="Rhea" id="RHEA:65032"/>
        <dbReference type="ChEBI" id="CHEBI:24646"/>
        <dbReference type="ChEBI" id="CHEBI:57306"/>
        <dbReference type="ChEBI" id="CHEBI:57307"/>
        <dbReference type="ChEBI" id="CHEBI:132124"/>
        <dbReference type="EC" id="1.3.5.3"/>
    </reaction>
</comment>
<dbReference type="STRING" id="83767.SAMN05660652_02404"/>
<reference evidence="9 10" key="1">
    <citation type="submission" date="2016-10" db="EMBL/GenBank/DDBJ databases">
        <authorList>
            <person name="de Groot N.N."/>
        </authorList>
    </citation>
    <scope>NUCLEOTIDE SEQUENCE [LARGE SCALE GENOMIC DNA]</scope>
    <source>
        <strain evidence="9 10">DSM 5885</strain>
    </source>
</reference>
<proteinExistence type="inferred from homology"/>
<dbReference type="AlphaFoldDB" id="A0A1G8FRB8"/>
<evidence type="ECO:0000259" key="8">
    <source>
        <dbReference type="Pfam" id="PF12724"/>
    </source>
</evidence>
<gene>
    <name evidence="7" type="primary">hemG</name>
    <name evidence="9" type="ORF">SAMN05660652_02404</name>
</gene>
<dbReference type="Gene3D" id="3.40.50.360">
    <property type="match status" value="1"/>
</dbReference>
<dbReference type="EMBL" id="FNCY01000009">
    <property type="protein sequence ID" value="SDH84688.1"/>
    <property type="molecule type" value="Genomic_DNA"/>
</dbReference>
<dbReference type="HAMAP" id="MF_00853">
    <property type="entry name" value="HemG"/>
    <property type="match status" value="1"/>
</dbReference>
<dbReference type="InterPro" id="IPR026816">
    <property type="entry name" value="Flavodoxin_dom"/>
</dbReference>
<comment type="catalytic activity">
    <reaction evidence="7">
        <text>protoporphyrinogen IX + 3 a ubiquinone = protoporphyrin IX + 3 a ubiquinol</text>
        <dbReference type="Rhea" id="RHEA:63936"/>
        <dbReference type="Rhea" id="RHEA-COMP:9565"/>
        <dbReference type="Rhea" id="RHEA-COMP:9566"/>
        <dbReference type="ChEBI" id="CHEBI:16389"/>
        <dbReference type="ChEBI" id="CHEBI:17976"/>
        <dbReference type="ChEBI" id="CHEBI:57306"/>
        <dbReference type="ChEBI" id="CHEBI:57307"/>
    </reaction>
</comment>
<dbReference type="InterPro" id="IPR044264">
    <property type="entry name" value="HemG"/>
</dbReference>
<evidence type="ECO:0000256" key="2">
    <source>
        <dbReference type="ARBA" id="ARBA00022643"/>
    </source>
</evidence>
<name>A0A1G8FRB8_9RHOO</name>
<dbReference type="SUPFAM" id="SSF52218">
    <property type="entry name" value="Flavoproteins"/>
    <property type="match status" value="1"/>
</dbReference>
<dbReference type="PANTHER" id="PTHR38030">
    <property type="entry name" value="PROTOPORPHYRINOGEN IX DEHYDROGENASE [MENAQUINONE]"/>
    <property type="match status" value="1"/>
</dbReference>
<feature type="domain" description="Flavodoxin" evidence="8">
    <location>
        <begin position="5"/>
        <end position="153"/>
    </location>
</feature>